<feature type="non-terminal residue" evidence="2">
    <location>
        <position position="1"/>
    </location>
</feature>
<proteinExistence type="predicted"/>
<evidence type="ECO:0000313" key="2">
    <source>
        <dbReference type="EMBL" id="KHJ97289.1"/>
    </source>
</evidence>
<keyword evidence="3" id="KW-1185">Reference proteome</keyword>
<dbReference type="Proteomes" id="UP000053660">
    <property type="component" value="Unassembled WGS sequence"/>
</dbReference>
<feature type="region of interest" description="Disordered" evidence="1">
    <location>
        <begin position="1"/>
        <end position="85"/>
    </location>
</feature>
<organism evidence="2 3">
    <name type="scientific">Oesophagostomum dentatum</name>
    <name type="common">Nodular worm</name>
    <dbReference type="NCBI Taxonomy" id="61180"/>
    <lineage>
        <taxon>Eukaryota</taxon>
        <taxon>Metazoa</taxon>
        <taxon>Ecdysozoa</taxon>
        <taxon>Nematoda</taxon>
        <taxon>Chromadorea</taxon>
        <taxon>Rhabditida</taxon>
        <taxon>Rhabditina</taxon>
        <taxon>Rhabditomorpha</taxon>
        <taxon>Strongyloidea</taxon>
        <taxon>Strongylidae</taxon>
        <taxon>Oesophagostomum</taxon>
    </lineage>
</organism>
<dbReference type="EMBL" id="KN549479">
    <property type="protein sequence ID" value="KHJ97289.1"/>
    <property type="molecule type" value="Genomic_DNA"/>
</dbReference>
<protein>
    <submittedName>
        <fullName evidence="2">Uncharacterized protein</fullName>
    </submittedName>
</protein>
<reference evidence="2 3" key="1">
    <citation type="submission" date="2014-03" db="EMBL/GenBank/DDBJ databases">
        <title>Draft genome of the hookworm Oesophagostomum dentatum.</title>
        <authorList>
            <person name="Mitreva M."/>
        </authorList>
    </citation>
    <scope>NUCLEOTIDE SEQUENCE [LARGE SCALE GENOMIC DNA]</scope>
    <source>
        <strain evidence="2 3">OD-Hann</strain>
    </source>
</reference>
<evidence type="ECO:0000313" key="3">
    <source>
        <dbReference type="Proteomes" id="UP000053660"/>
    </source>
</evidence>
<accession>A0A0B1TJ63</accession>
<feature type="compositionally biased region" description="Basic and acidic residues" evidence="1">
    <location>
        <begin position="56"/>
        <end position="85"/>
    </location>
</feature>
<gene>
    <name evidence="2" type="ORF">OESDEN_02734</name>
</gene>
<dbReference type="AlphaFoldDB" id="A0A0B1TJ63"/>
<sequence>KARHDKENGSNGAAKLATPEIVENSTHELRGSTIEENSRFGDLMTNRIQRTPIMEQPRKENKARSEETRSKEKMSDERLKEAHAS</sequence>
<evidence type="ECO:0000256" key="1">
    <source>
        <dbReference type="SAM" id="MobiDB-lite"/>
    </source>
</evidence>
<name>A0A0B1TJ63_OESDE</name>